<comment type="caution">
    <text evidence="2">The sequence shown here is derived from an EMBL/GenBank/DDBJ whole genome shotgun (WGS) entry which is preliminary data.</text>
</comment>
<evidence type="ECO:0000256" key="1">
    <source>
        <dbReference type="SAM" id="MobiDB-lite"/>
    </source>
</evidence>
<dbReference type="Proteomes" id="UP000611554">
    <property type="component" value="Unassembled WGS sequence"/>
</dbReference>
<evidence type="ECO:0000313" key="2">
    <source>
        <dbReference type="EMBL" id="GGP82490.1"/>
    </source>
</evidence>
<accession>A0ABQ2QKT8</accession>
<organism evidence="2 3">
    <name type="scientific">Streptosporangium pseudovulgare</name>
    <dbReference type="NCBI Taxonomy" id="35765"/>
    <lineage>
        <taxon>Bacteria</taxon>
        <taxon>Bacillati</taxon>
        <taxon>Actinomycetota</taxon>
        <taxon>Actinomycetes</taxon>
        <taxon>Streptosporangiales</taxon>
        <taxon>Streptosporangiaceae</taxon>
        <taxon>Streptosporangium</taxon>
    </lineage>
</organism>
<gene>
    <name evidence="2" type="ORF">GCM10010140_09090</name>
</gene>
<proteinExistence type="predicted"/>
<feature type="compositionally biased region" description="Polar residues" evidence="1">
    <location>
        <begin position="38"/>
        <end position="47"/>
    </location>
</feature>
<keyword evidence="3" id="KW-1185">Reference proteome</keyword>
<sequence>MAPAPDHLPGEETPWAAFWDDASGARASTWSRFHRSVTSRTLASPTDKSPPWNGVPSPARPFPRDIPLAAFLRPVPRHRDGRLSGARAAKRPDPPRAGGA</sequence>
<name>A0ABQ2QKT8_9ACTN</name>
<evidence type="ECO:0000313" key="3">
    <source>
        <dbReference type="Proteomes" id="UP000611554"/>
    </source>
</evidence>
<feature type="region of interest" description="Disordered" evidence="1">
    <location>
        <begin position="36"/>
        <end position="100"/>
    </location>
</feature>
<dbReference type="EMBL" id="BMQJ01000002">
    <property type="protein sequence ID" value="GGP82490.1"/>
    <property type="molecule type" value="Genomic_DNA"/>
</dbReference>
<reference evidence="3" key="1">
    <citation type="journal article" date="2019" name="Int. J. Syst. Evol. Microbiol.">
        <title>The Global Catalogue of Microorganisms (GCM) 10K type strain sequencing project: providing services to taxonomists for standard genome sequencing and annotation.</title>
        <authorList>
            <consortium name="The Broad Institute Genomics Platform"/>
            <consortium name="The Broad Institute Genome Sequencing Center for Infectious Disease"/>
            <person name="Wu L."/>
            <person name="Ma J."/>
        </authorList>
    </citation>
    <scope>NUCLEOTIDE SEQUENCE [LARGE SCALE GENOMIC DNA]</scope>
    <source>
        <strain evidence="3">JCM 3115</strain>
    </source>
</reference>
<protein>
    <submittedName>
        <fullName evidence="2">Uncharacterized protein</fullName>
    </submittedName>
</protein>